<organism evidence="2 3">
    <name type="scientific">Candidatus Marsarchaeota G2 archaeon BE_D</name>
    <dbReference type="NCBI Taxonomy" id="1978158"/>
    <lineage>
        <taxon>Archaea</taxon>
        <taxon>Candidatus Marsarchaeota</taxon>
        <taxon>Candidatus Marsarchaeota group 2</taxon>
    </lineage>
</organism>
<gene>
    <name evidence="2" type="ORF">B9Q04_12950</name>
</gene>
<dbReference type="EMBL" id="NEXF01000338">
    <property type="protein sequence ID" value="PSO07040.1"/>
    <property type="molecule type" value="Genomic_DNA"/>
</dbReference>
<feature type="transmembrane region" description="Helical" evidence="1">
    <location>
        <begin position="278"/>
        <end position="296"/>
    </location>
</feature>
<dbReference type="AlphaFoldDB" id="A0A2R6C871"/>
<feature type="non-terminal residue" evidence="2">
    <location>
        <position position="1"/>
    </location>
</feature>
<feature type="transmembrane region" description="Helical" evidence="1">
    <location>
        <begin position="175"/>
        <end position="194"/>
    </location>
</feature>
<keyword evidence="1" id="KW-0472">Membrane</keyword>
<feature type="transmembrane region" description="Helical" evidence="1">
    <location>
        <begin position="107"/>
        <end position="126"/>
    </location>
</feature>
<dbReference type="Proteomes" id="UP000242015">
    <property type="component" value="Unassembled WGS sequence"/>
</dbReference>
<feature type="transmembrane region" description="Helical" evidence="1">
    <location>
        <begin position="73"/>
        <end position="95"/>
    </location>
</feature>
<evidence type="ECO:0000313" key="3">
    <source>
        <dbReference type="Proteomes" id="UP000242015"/>
    </source>
</evidence>
<name>A0A2R6C871_9ARCH</name>
<evidence type="ECO:0000313" key="2">
    <source>
        <dbReference type="EMBL" id="PSO07040.1"/>
    </source>
</evidence>
<evidence type="ECO:0000256" key="1">
    <source>
        <dbReference type="SAM" id="Phobius"/>
    </source>
</evidence>
<reference evidence="2 3" key="1">
    <citation type="submission" date="2017-04" db="EMBL/GenBank/DDBJ databases">
        <title>Novel microbial lineages endemic to geothermal iron-oxide mats fill important gaps in the evolutionary history of Archaea.</title>
        <authorList>
            <person name="Jay Z.J."/>
            <person name="Beam J.P."/>
            <person name="Dlakic M."/>
            <person name="Rusch D.B."/>
            <person name="Kozubal M.A."/>
            <person name="Inskeep W.P."/>
        </authorList>
    </citation>
    <scope>NUCLEOTIDE SEQUENCE [LARGE SCALE GENOMIC DNA]</scope>
    <source>
        <strain evidence="2">BE_D</strain>
    </source>
</reference>
<protein>
    <submittedName>
        <fullName evidence="2">Uncharacterized protein</fullName>
    </submittedName>
</protein>
<keyword evidence="1" id="KW-0812">Transmembrane</keyword>
<comment type="caution">
    <text evidence="2">The sequence shown here is derived from an EMBL/GenBank/DDBJ whole genome shotgun (WGS) entry which is preliminary data.</text>
</comment>
<keyword evidence="1" id="KW-1133">Transmembrane helix</keyword>
<feature type="transmembrane region" description="Helical" evidence="1">
    <location>
        <begin position="133"/>
        <end position="155"/>
    </location>
</feature>
<proteinExistence type="predicted"/>
<feature type="transmembrane region" description="Helical" evidence="1">
    <location>
        <begin position="247"/>
        <end position="266"/>
    </location>
</feature>
<feature type="transmembrane region" description="Helical" evidence="1">
    <location>
        <begin position="215"/>
        <end position="235"/>
    </location>
</feature>
<feature type="transmembrane region" description="Helical" evidence="1">
    <location>
        <begin position="35"/>
        <end position="61"/>
    </location>
</feature>
<accession>A0A2R6C871</accession>
<feature type="transmembrane region" description="Helical" evidence="1">
    <location>
        <begin position="302"/>
        <end position="319"/>
    </location>
</feature>
<sequence>IILIEAIFNREFLAAVLPLGEAGVNIQQIAPILTAIYIIGGKAFSLLTLLVPATLLASIFLTKIESKTGRSYVFFLFVATITSIVMDIQHVSAGLDNPINSPPPETLILLLSVVACLILASLWLAVKPNWFSLPLILMILTTALGFLYILGNVLTANYGIPSGSTLAGVLASIEPYLGILAGLAYTVIGGWRIMDKGKLRIAYIVTLLGGYTLEYFILSNVLAGSSIVLGTIIIYDFGFLGVTNASVVFLVFAAISAFTTGCYLVASTLSGSGGRRDASFYYGFAGLILIVTGLVFDSEVVTTYILLPLISSTLIVVYAESGLSHDKREDKQVSALNLISKQASDLDPRNE</sequence>